<feature type="transmembrane region" description="Helical" evidence="1">
    <location>
        <begin position="12"/>
        <end position="32"/>
    </location>
</feature>
<keyword evidence="1" id="KW-0812">Transmembrane</keyword>
<dbReference type="Proteomes" id="UP000509241">
    <property type="component" value="Chromosome"/>
</dbReference>
<feature type="transmembrane region" description="Helical" evidence="1">
    <location>
        <begin position="341"/>
        <end position="361"/>
    </location>
</feature>
<gene>
    <name evidence="2" type="ORF">HYG82_18920</name>
</gene>
<feature type="transmembrane region" description="Helical" evidence="1">
    <location>
        <begin position="102"/>
        <end position="121"/>
    </location>
</feature>
<sequence>MKYSSLSELRPLRLDTLAAIGGLLIALVLLPLRMFASQIYLNTVPIILGTACTLYLLSLYQQNEEGTYLTFPSTVTMALPSIVFVGLAGLVTLSVVQGERTLLFFVGSGIVGTLVVAQIVFASDQDLNPGLLLLQIVLFAAVFRFTALYVTQGYIGIDIWTHTRLIQSLVSEGSLNAISENKHYASPFYHLMVATSSILYDVPIRSALYLSLGIVLTVSVLLVYATTNLLVSTRWAILATALYAMGSHVARWGMHIIPTSLGLVFFLAVLYALIRVMRIEYTTRDFSFLVLLSVAVIFTHQVSTFIMLVLLLAAFLAQLVFAIGPLGLARLDTSVFRTKKPVNLIGLVVFDAGLTIFVWSVTPYGDKDSFLKTVLSYFEQTVKDSAGFLAIESPGSSGSAEAGAETASTLLDQVVPYVDNLGFLLLLGITFVGCLYVLHRRRAEQSVFTLLLAAAFMLVFVLALPMFGIDNFIPTRWFAFLFAPMAILGAVGLRTLRRNLSPRVVVAVLLVVVLIYPGAMAFSAESNVDNPVFPHHHERLAYEESELAAVDSIGELTGRPKASELDPSQELYTDHPYQTLIGRTGAYDRYETKPATLPAEGTHEYKFTVYRSRQSNPGTYFNATDGVPEITQISRSEICRPDQATVYTNGDVTLCTPSPATR</sequence>
<feature type="transmembrane region" description="Helical" evidence="1">
    <location>
        <begin position="475"/>
        <end position="493"/>
    </location>
</feature>
<keyword evidence="3" id="KW-1185">Reference proteome</keyword>
<feature type="transmembrane region" description="Helical" evidence="1">
    <location>
        <begin position="421"/>
        <end position="438"/>
    </location>
</feature>
<feature type="transmembrane region" description="Helical" evidence="1">
    <location>
        <begin position="39"/>
        <end position="57"/>
    </location>
</feature>
<evidence type="ECO:0008006" key="4">
    <source>
        <dbReference type="Google" id="ProtNLM"/>
    </source>
</evidence>
<evidence type="ECO:0000313" key="2">
    <source>
        <dbReference type="EMBL" id="QLG50761.1"/>
    </source>
</evidence>
<feature type="transmembrane region" description="Helical" evidence="1">
    <location>
        <begin position="252"/>
        <end position="274"/>
    </location>
</feature>
<name>A0A7D5KFC4_9EURY</name>
<accession>A0A7D5KFC4</accession>
<dbReference type="RefSeq" id="WP_179263573.1">
    <property type="nucleotide sequence ID" value="NZ_CP058601.1"/>
</dbReference>
<feature type="transmembrane region" description="Helical" evidence="1">
    <location>
        <begin position="286"/>
        <end position="302"/>
    </location>
</feature>
<dbReference type="EMBL" id="CP058601">
    <property type="protein sequence ID" value="QLG50761.1"/>
    <property type="molecule type" value="Genomic_DNA"/>
</dbReference>
<organism evidence="2 3">
    <name type="scientific">Natrinema halophilum</name>
    <dbReference type="NCBI Taxonomy" id="1699371"/>
    <lineage>
        <taxon>Archaea</taxon>
        <taxon>Methanobacteriati</taxon>
        <taxon>Methanobacteriota</taxon>
        <taxon>Stenosarchaea group</taxon>
        <taxon>Halobacteria</taxon>
        <taxon>Halobacteriales</taxon>
        <taxon>Natrialbaceae</taxon>
        <taxon>Natrinema</taxon>
    </lineage>
</organism>
<feature type="transmembrane region" description="Helical" evidence="1">
    <location>
        <begin position="133"/>
        <end position="157"/>
    </location>
</feature>
<dbReference type="OrthoDB" id="110868at2157"/>
<reference evidence="2 3" key="1">
    <citation type="submission" date="2020-07" db="EMBL/GenBank/DDBJ databases">
        <authorList>
            <person name="Cui H."/>
        </authorList>
    </citation>
    <scope>NUCLEOTIDE SEQUENCE [LARGE SCALE GENOMIC DNA]</scope>
    <source>
        <strain evidence="2 3">YPL8</strain>
    </source>
</reference>
<feature type="transmembrane region" description="Helical" evidence="1">
    <location>
        <begin position="450"/>
        <end position="469"/>
    </location>
</feature>
<dbReference type="GeneID" id="56035409"/>
<proteinExistence type="predicted"/>
<evidence type="ECO:0000313" key="3">
    <source>
        <dbReference type="Proteomes" id="UP000509241"/>
    </source>
</evidence>
<feature type="transmembrane region" description="Helical" evidence="1">
    <location>
        <begin position="505"/>
        <end position="524"/>
    </location>
</feature>
<feature type="transmembrane region" description="Helical" evidence="1">
    <location>
        <begin position="308"/>
        <end position="329"/>
    </location>
</feature>
<feature type="transmembrane region" description="Helical" evidence="1">
    <location>
        <begin position="207"/>
        <end position="225"/>
    </location>
</feature>
<keyword evidence="1" id="KW-1133">Transmembrane helix</keyword>
<dbReference type="KEGG" id="haly:HYG82_18920"/>
<dbReference type="AlphaFoldDB" id="A0A7D5KFC4"/>
<feature type="transmembrane region" description="Helical" evidence="1">
    <location>
        <begin position="77"/>
        <end position="95"/>
    </location>
</feature>
<protein>
    <recommendedName>
        <fullName evidence="4">Glycosyltransferase RgtA/B/C/D-like domain-containing protein</fullName>
    </recommendedName>
</protein>
<evidence type="ECO:0000256" key="1">
    <source>
        <dbReference type="SAM" id="Phobius"/>
    </source>
</evidence>
<keyword evidence="1" id="KW-0472">Membrane</keyword>